<dbReference type="EMBL" id="CAJJDP010000055">
    <property type="protein sequence ID" value="CAD8170657.1"/>
    <property type="molecule type" value="Genomic_DNA"/>
</dbReference>
<sequence>MIEPIFAIILSLNYIIKVAGIQEMMSTSFQGSNFSDADNWVVSGAVTSITD</sequence>
<protein>
    <submittedName>
        <fullName evidence="1">Uncharacterized protein</fullName>
    </submittedName>
</protein>
<accession>A0A8S1V2A1</accession>
<gene>
    <name evidence="1" type="ORF">POCTA_138.1.T0550289</name>
</gene>
<keyword evidence="2" id="KW-1185">Reference proteome</keyword>
<dbReference type="Proteomes" id="UP000683925">
    <property type="component" value="Unassembled WGS sequence"/>
</dbReference>
<organism evidence="1 2">
    <name type="scientific">Paramecium octaurelia</name>
    <dbReference type="NCBI Taxonomy" id="43137"/>
    <lineage>
        <taxon>Eukaryota</taxon>
        <taxon>Sar</taxon>
        <taxon>Alveolata</taxon>
        <taxon>Ciliophora</taxon>
        <taxon>Intramacronucleata</taxon>
        <taxon>Oligohymenophorea</taxon>
        <taxon>Peniculida</taxon>
        <taxon>Parameciidae</taxon>
        <taxon>Paramecium</taxon>
    </lineage>
</organism>
<dbReference type="AlphaFoldDB" id="A0A8S1V2A1"/>
<evidence type="ECO:0000313" key="2">
    <source>
        <dbReference type="Proteomes" id="UP000683925"/>
    </source>
</evidence>
<proteinExistence type="predicted"/>
<reference evidence="1" key="1">
    <citation type="submission" date="2021-01" db="EMBL/GenBank/DDBJ databases">
        <authorList>
            <consortium name="Genoscope - CEA"/>
            <person name="William W."/>
        </authorList>
    </citation>
    <scope>NUCLEOTIDE SEQUENCE</scope>
</reference>
<name>A0A8S1V2A1_PAROT</name>
<comment type="caution">
    <text evidence="1">The sequence shown here is derived from an EMBL/GenBank/DDBJ whole genome shotgun (WGS) entry which is preliminary data.</text>
</comment>
<evidence type="ECO:0000313" key="1">
    <source>
        <dbReference type="EMBL" id="CAD8170657.1"/>
    </source>
</evidence>